<dbReference type="KEGG" id="cben:EG339_02790"/>
<accession>A0A3G6TBI1</accession>
<evidence type="ECO:0000313" key="2">
    <source>
        <dbReference type="Proteomes" id="UP000271193"/>
    </source>
</evidence>
<evidence type="ECO:0000313" key="1">
    <source>
        <dbReference type="EMBL" id="AZB23624.1"/>
    </source>
</evidence>
<reference evidence="2" key="1">
    <citation type="submission" date="2018-11" db="EMBL/GenBank/DDBJ databases">
        <title>Proposal to divide the Flavobacteriaceae and reorganize its genera based on Amino Acid Identity values calculated from whole genome sequences.</title>
        <authorList>
            <person name="Nicholson A.C."/>
            <person name="Gulvik C.A."/>
            <person name="Whitney A.M."/>
            <person name="Humrighouse B.W."/>
            <person name="Bell M."/>
            <person name="Holmes B."/>
            <person name="Steigerwalt A.G."/>
            <person name="Villarma A."/>
            <person name="Sheth M."/>
            <person name="Batra D."/>
            <person name="Pryor J."/>
            <person name="Bernardet J.-F."/>
            <person name="Hugo C."/>
            <person name="Kampfer P."/>
            <person name="Newman J."/>
            <person name="McQuiston J.R."/>
        </authorList>
    </citation>
    <scope>NUCLEOTIDE SEQUENCE [LARGE SCALE GENOMIC DNA]</scope>
    <source>
        <strain evidence="2">G0229</strain>
    </source>
</reference>
<proteinExistence type="predicted"/>
<dbReference type="EMBL" id="CP033932">
    <property type="protein sequence ID" value="AZB23624.1"/>
    <property type="molecule type" value="Genomic_DNA"/>
</dbReference>
<sequence length="70" mass="8195">MTKKKAKEKGFTHIGYTYGCVKIYAKDVDSYMPELTGVNWFYNILLEVATWLDVNLQINDGFYMEVTEMK</sequence>
<dbReference type="GeneID" id="99063726"/>
<organism evidence="1 2">
    <name type="scientific">Chryseobacterium bernardetii</name>
    <dbReference type="NCBI Taxonomy" id="1241978"/>
    <lineage>
        <taxon>Bacteria</taxon>
        <taxon>Pseudomonadati</taxon>
        <taxon>Bacteroidota</taxon>
        <taxon>Flavobacteriia</taxon>
        <taxon>Flavobacteriales</taxon>
        <taxon>Weeksellaceae</taxon>
        <taxon>Chryseobacterium group</taxon>
        <taxon>Chryseobacterium</taxon>
    </lineage>
</organism>
<dbReference type="Proteomes" id="UP000271193">
    <property type="component" value="Chromosome"/>
</dbReference>
<gene>
    <name evidence="1" type="ORF">EG339_02790</name>
</gene>
<dbReference type="AlphaFoldDB" id="A0A3G6TBI1"/>
<protein>
    <submittedName>
        <fullName evidence="1">Uncharacterized protein</fullName>
    </submittedName>
</protein>
<keyword evidence="2" id="KW-1185">Reference proteome</keyword>
<name>A0A3G6TBI1_9FLAO</name>
<dbReference type="RefSeq" id="WP_123868759.1">
    <property type="nucleotide sequence ID" value="NZ_CP033932.1"/>
</dbReference>